<evidence type="ECO:0000256" key="1">
    <source>
        <dbReference type="SAM" id="MobiDB-lite"/>
    </source>
</evidence>
<accession>A0A1I7TWK8</accession>
<feature type="compositionally biased region" description="Basic and acidic residues" evidence="1">
    <location>
        <begin position="22"/>
        <end position="31"/>
    </location>
</feature>
<name>A0A1I7TWK8_9PELO</name>
<organism evidence="2 3">
    <name type="scientific">Caenorhabditis tropicalis</name>
    <dbReference type="NCBI Taxonomy" id="1561998"/>
    <lineage>
        <taxon>Eukaryota</taxon>
        <taxon>Metazoa</taxon>
        <taxon>Ecdysozoa</taxon>
        <taxon>Nematoda</taxon>
        <taxon>Chromadorea</taxon>
        <taxon>Rhabditida</taxon>
        <taxon>Rhabditina</taxon>
        <taxon>Rhabditomorpha</taxon>
        <taxon>Rhabditoidea</taxon>
        <taxon>Rhabditidae</taxon>
        <taxon>Peloderinae</taxon>
        <taxon>Caenorhabditis</taxon>
    </lineage>
</organism>
<proteinExistence type="predicted"/>
<dbReference type="WBParaSite" id="Csp11.Scaffold629.g12509.t1">
    <property type="protein sequence ID" value="Csp11.Scaffold629.g12509.t1"/>
    <property type="gene ID" value="Csp11.Scaffold629.g12509"/>
</dbReference>
<protein>
    <submittedName>
        <fullName evidence="3">Ovule protein</fullName>
    </submittedName>
</protein>
<sequence length="103" mass="12108">MEEEEEIEGKSRENTDVYLHSTMRERDERMGGNKKHVYDRRGTPLLIVYKIFIELIGEISISPTLSFSYSRVVMIYEQDINKRHTHSWHKRDYGSPGSSSQLS</sequence>
<evidence type="ECO:0000313" key="3">
    <source>
        <dbReference type="WBParaSite" id="Csp11.Scaffold629.g12509.t1"/>
    </source>
</evidence>
<feature type="region of interest" description="Disordered" evidence="1">
    <location>
        <begin position="1"/>
        <end position="35"/>
    </location>
</feature>
<reference evidence="3" key="1">
    <citation type="submission" date="2016-11" db="UniProtKB">
        <authorList>
            <consortium name="WormBaseParasite"/>
        </authorList>
    </citation>
    <scope>IDENTIFICATION</scope>
</reference>
<evidence type="ECO:0000313" key="2">
    <source>
        <dbReference type="Proteomes" id="UP000095282"/>
    </source>
</evidence>
<dbReference type="Proteomes" id="UP000095282">
    <property type="component" value="Unplaced"/>
</dbReference>
<dbReference type="AlphaFoldDB" id="A0A1I7TWK8"/>
<keyword evidence="2" id="KW-1185">Reference proteome</keyword>